<dbReference type="GO" id="GO:0016020">
    <property type="term" value="C:membrane"/>
    <property type="evidence" value="ECO:0007669"/>
    <property type="project" value="UniProtKB-SubCell"/>
</dbReference>
<evidence type="ECO:0000256" key="4">
    <source>
        <dbReference type="ARBA" id="ARBA00022989"/>
    </source>
</evidence>
<feature type="transmembrane region" description="Helical" evidence="7">
    <location>
        <begin position="623"/>
        <end position="649"/>
    </location>
</feature>
<dbReference type="InterPro" id="IPR042470">
    <property type="entry name" value="RMI1_N_C_sf"/>
</dbReference>
<dbReference type="InterPro" id="IPR013894">
    <property type="entry name" value="RMI1_OB"/>
</dbReference>
<dbReference type="AlphaFoldDB" id="A0A3L6R1P4"/>
<dbReference type="Proteomes" id="UP000275267">
    <property type="component" value="Unassembled WGS sequence"/>
</dbReference>
<feature type="region of interest" description="Disordered" evidence="6">
    <location>
        <begin position="195"/>
        <end position="222"/>
    </location>
</feature>
<dbReference type="Pfam" id="PF01940">
    <property type="entry name" value="DUF92"/>
    <property type="match status" value="2"/>
</dbReference>
<dbReference type="Pfam" id="PF08585">
    <property type="entry name" value="RMI1_N_C"/>
    <property type="match status" value="1"/>
</dbReference>
<comment type="subcellular location">
    <subcellularLocation>
        <location evidence="1">Membrane</location>
        <topology evidence="1">Multi-pass membrane protein</topology>
    </subcellularLocation>
</comment>
<evidence type="ECO:0000256" key="1">
    <source>
        <dbReference type="ARBA" id="ARBA00004141"/>
    </source>
</evidence>
<keyword evidence="4 7" id="KW-1133">Transmembrane helix</keyword>
<dbReference type="STRING" id="4540.A0A3L6R1P4"/>
<dbReference type="EMBL" id="PQIB02000010">
    <property type="protein sequence ID" value="RLM92926.1"/>
    <property type="molecule type" value="Genomic_DNA"/>
</dbReference>
<dbReference type="SMART" id="SM01161">
    <property type="entry name" value="DUF1767"/>
    <property type="match status" value="1"/>
</dbReference>
<evidence type="ECO:0000313" key="9">
    <source>
        <dbReference type="EMBL" id="RLM92926.1"/>
    </source>
</evidence>
<evidence type="ECO:0000313" key="10">
    <source>
        <dbReference type="Proteomes" id="UP000275267"/>
    </source>
</evidence>
<evidence type="ECO:0000256" key="7">
    <source>
        <dbReference type="SAM" id="Phobius"/>
    </source>
</evidence>
<dbReference type="InterPro" id="IPR002794">
    <property type="entry name" value="DUF92_TMEM19"/>
</dbReference>
<feature type="transmembrane region" description="Helical" evidence="7">
    <location>
        <begin position="438"/>
        <end position="467"/>
    </location>
</feature>
<dbReference type="Gene3D" id="2.40.50.770">
    <property type="entry name" value="RecQ-mediated genome instability protein Rmi1, C-terminal domain"/>
    <property type="match status" value="1"/>
</dbReference>
<reference evidence="10" key="1">
    <citation type="journal article" date="2019" name="Nat. Commun.">
        <title>The genome of broomcorn millet.</title>
        <authorList>
            <person name="Zou C."/>
            <person name="Miki D."/>
            <person name="Li D."/>
            <person name="Tang Q."/>
            <person name="Xiao L."/>
            <person name="Rajput S."/>
            <person name="Deng P."/>
            <person name="Jia W."/>
            <person name="Huang R."/>
            <person name="Zhang M."/>
            <person name="Sun Y."/>
            <person name="Hu J."/>
            <person name="Fu X."/>
            <person name="Schnable P.S."/>
            <person name="Li F."/>
            <person name="Zhang H."/>
            <person name="Feng B."/>
            <person name="Zhu X."/>
            <person name="Liu R."/>
            <person name="Schnable J.C."/>
            <person name="Zhu J.-K."/>
            <person name="Zhang H."/>
        </authorList>
    </citation>
    <scope>NUCLEOTIDE SEQUENCE [LARGE SCALE GENOMIC DNA]</scope>
</reference>
<feature type="region of interest" description="Disordered" evidence="6">
    <location>
        <begin position="238"/>
        <end position="286"/>
    </location>
</feature>
<feature type="compositionally biased region" description="Basic and acidic residues" evidence="6">
    <location>
        <begin position="258"/>
        <end position="269"/>
    </location>
</feature>
<evidence type="ECO:0000259" key="8">
    <source>
        <dbReference type="Pfam" id="PF08585"/>
    </source>
</evidence>
<feature type="domain" description="RecQ mediated genome instability protein 1 OB-fold" evidence="8">
    <location>
        <begin position="81"/>
        <end position="186"/>
    </location>
</feature>
<comment type="caution">
    <text evidence="9">The sequence shown here is derived from an EMBL/GenBank/DDBJ whole genome shotgun (WGS) entry which is preliminary data.</text>
</comment>
<evidence type="ECO:0000256" key="2">
    <source>
        <dbReference type="ARBA" id="ARBA00009012"/>
    </source>
</evidence>
<sequence>MAAAAEAPRASASSAESRLLQSLADRGWRFRDPTDEAIQALLLASPAPSPEAVEAELVDMDLRTFGGKSLPDRATTAATAKRLSYLHGPIVLQVVSIRDIYHSSIDASFKNPQQRHLLRFGLTDGKCEAVAIEFSPIPFITEEIAPGTKIRLENKIPINNGILCLSAKNVSVIGGTVQSLYEEWQMNQKYSGLSRPSLRLSQSDDGAGPPPFEKLDIEAHPGRTTKVQAYPARKLAVTHDHAPVNSGGKPMNEVSNDVSKDTPKSKVESKQITQDSRPKEVSETVPVQNQAAAQKLLQKMSQAVPEDRRGRDHRFKGKGREEDARVFTLDEWEKKKAIGSKSTAESYLQDTSRDEELARQLQEQLDLEDMHVSSIPYYDHVFLPRLLITLPSNVDFNGDEVAAMGQGGDGGIWIRAAVAVAAGGAIAARAVRRKSVNFSAVFVGVPAMVAHTVAGYRFAGLLLVFFFTSSRVTRVGEARKRALDPEFKEGGQRNWTTAMDVKVRGELDCLSSVKNSSCLLSDRHFEYLTLSVHPTLIGRKQVLSNSGIASIFVVLIASVTGGTDRCLDSKESTLVTALIGGVIGHYACCNGDTWSSELGILSKAEPRIITTFKRVRKGTNGGVTIDGLLAAAAAGFSIGLAFVLIGFLTTQCASDIFWRQLLVIPLATAAGLCGSLIDSILGATVQYSGFCSVRKKVVGVDGPTVTRISGMNILDNNGVNVVSVSLTTVLTAVACTYIF</sequence>
<evidence type="ECO:0000256" key="6">
    <source>
        <dbReference type="SAM" id="MobiDB-lite"/>
    </source>
</evidence>
<comment type="similarity">
    <text evidence="2">Belongs to the TMEM19 family.</text>
</comment>
<dbReference type="OrthoDB" id="434939at2759"/>
<name>A0A3L6R1P4_PANMI</name>
<keyword evidence="5 7" id="KW-0472">Membrane</keyword>
<keyword evidence="3 7" id="KW-0812">Transmembrane</keyword>
<gene>
    <name evidence="9" type="ORF">C2845_PM08G03670</name>
</gene>
<accession>A0A3L6R1P4</accession>
<proteinExistence type="inferred from homology"/>
<keyword evidence="10" id="KW-1185">Reference proteome</keyword>
<evidence type="ECO:0000256" key="3">
    <source>
        <dbReference type="ARBA" id="ARBA00022692"/>
    </source>
</evidence>
<dbReference type="PANTHER" id="PTHR13353:SF8">
    <property type="entry name" value="OS01G0178200 PROTEIN"/>
    <property type="match status" value="1"/>
</dbReference>
<dbReference type="PANTHER" id="PTHR13353">
    <property type="entry name" value="TRANSMEMBRANE PROTEIN 19"/>
    <property type="match status" value="1"/>
</dbReference>
<protein>
    <submittedName>
        <fullName evidence="9">Tudor domain-containing protein 3 isoform X1</fullName>
    </submittedName>
</protein>
<feature type="transmembrane region" description="Helical" evidence="7">
    <location>
        <begin position="412"/>
        <end position="431"/>
    </location>
</feature>
<feature type="transmembrane region" description="Helical" evidence="7">
    <location>
        <begin position="661"/>
        <end position="685"/>
    </location>
</feature>
<evidence type="ECO:0000256" key="5">
    <source>
        <dbReference type="ARBA" id="ARBA00023136"/>
    </source>
</evidence>
<organism evidence="9 10">
    <name type="scientific">Panicum miliaceum</name>
    <name type="common">Proso millet</name>
    <name type="synonym">Broomcorn millet</name>
    <dbReference type="NCBI Taxonomy" id="4540"/>
    <lineage>
        <taxon>Eukaryota</taxon>
        <taxon>Viridiplantae</taxon>
        <taxon>Streptophyta</taxon>
        <taxon>Embryophyta</taxon>
        <taxon>Tracheophyta</taxon>
        <taxon>Spermatophyta</taxon>
        <taxon>Magnoliopsida</taxon>
        <taxon>Liliopsida</taxon>
        <taxon>Poales</taxon>
        <taxon>Poaceae</taxon>
        <taxon>PACMAD clade</taxon>
        <taxon>Panicoideae</taxon>
        <taxon>Panicodae</taxon>
        <taxon>Paniceae</taxon>
        <taxon>Panicinae</taxon>
        <taxon>Panicum</taxon>
        <taxon>Panicum sect. Panicum</taxon>
    </lineage>
</organism>